<accession>I4CC76</accession>
<dbReference type="EMBL" id="CP003360">
    <property type="protein sequence ID" value="AFM27167.1"/>
    <property type="molecule type" value="Genomic_DNA"/>
</dbReference>
<organism evidence="1 2">
    <name type="scientific">Desulfomonile tiedjei (strain ATCC 49306 / DSM 6799 / DCB-1)</name>
    <dbReference type="NCBI Taxonomy" id="706587"/>
    <lineage>
        <taxon>Bacteria</taxon>
        <taxon>Pseudomonadati</taxon>
        <taxon>Thermodesulfobacteriota</taxon>
        <taxon>Desulfomonilia</taxon>
        <taxon>Desulfomonilales</taxon>
        <taxon>Desulfomonilaceae</taxon>
        <taxon>Desulfomonile</taxon>
    </lineage>
</organism>
<proteinExistence type="predicted"/>
<dbReference type="Proteomes" id="UP000006055">
    <property type="component" value="Chromosome"/>
</dbReference>
<evidence type="ECO:0000313" key="1">
    <source>
        <dbReference type="EMBL" id="AFM27167.1"/>
    </source>
</evidence>
<dbReference type="KEGG" id="dti:Desti_4539"/>
<dbReference type="AlphaFoldDB" id="I4CC76"/>
<dbReference type="HOGENOM" id="CLU_2860467_0_0_7"/>
<sequence length="64" mass="7313">MIFESRRGRLIHKFPAIFFSPYGTKNYHKVSAYRGLGGILKVSGITITGEDLFLPRVIESLHYL</sequence>
<name>I4CC76_DESTA</name>
<evidence type="ECO:0000313" key="2">
    <source>
        <dbReference type="Proteomes" id="UP000006055"/>
    </source>
</evidence>
<gene>
    <name evidence="1" type="ordered locus">Desti_4539</name>
</gene>
<protein>
    <submittedName>
        <fullName evidence="1">Uncharacterized protein</fullName>
    </submittedName>
</protein>
<reference evidence="2" key="1">
    <citation type="submission" date="2012-06" db="EMBL/GenBank/DDBJ databases">
        <title>Complete sequence of chromosome of Desulfomonile tiedjei DSM 6799.</title>
        <authorList>
            <person name="Lucas S."/>
            <person name="Copeland A."/>
            <person name="Lapidus A."/>
            <person name="Glavina del Rio T."/>
            <person name="Dalin E."/>
            <person name="Tice H."/>
            <person name="Bruce D."/>
            <person name="Goodwin L."/>
            <person name="Pitluck S."/>
            <person name="Peters L."/>
            <person name="Ovchinnikova G."/>
            <person name="Zeytun A."/>
            <person name="Lu M."/>
            <person name="Kyrpides N."/>
            <person name="Mavromatis K."/>
            <person name="Ivanova N."/>
            <person name="Brettin T."/>
            <person name="Detter J.C."/>
            <person name="Han C."/>
            <person name="Larimer F."/>
            <person name="Land M."/>
            <person name="Hauser L."/>
            <person name="Markowitz V."/>
            <person name="Cheng J.-F."/>
            <person name="Hugenholtz P."/>
            <person name="Woyke T."/>
            <person name="Wu D."/>
            <person name="Spring S."/>
            <person name="Schroeder M."/>
            <person name="Brambilla E."/>
            <person name="Klenk H.-P."/>
            <person name="Eisen J.A."/>
        </authorList>
    </citation>
    <scope>NUCLEOTIDE SEQUENCE [LARGE SCALE GENOMIC DNA]</scope>
    <source>
        <strain evidence="2">ATCC 49306 / DSM 6799 / DCB-1</strain>
    </source>
</reference>
<keyword evidence="2" id="KW-1185">Reference proteome</keyword>